<reference evidence="1 3" key="1">
    <citation type="journal article" date="2010" name="BMC Genomics">
        <title>Combination of measures distinguishes pre-miRNAs from other stem-loops in the genome of the newly sequenced Anopheles darlingi.</title>
        <authorList>
            <person name="Mendes N.D."/>
            <person name="Freitas A.T."/>
            <person name="Vasconcelos A.T."/>
            <person name="Sagot M.F."/>
        </authorList>
    </citation>
    <scope>NUCLEOTIDE SEQUENCE</scope>
</reference>
<protein>
    <submittedName>
        <fullName evidence="1 2">Uncharacterized protein</fullName>
    </submittedName>
</protein>
<accession>W5JT71</accession>
<proteinExistence type="predicted"/>
<sequence length="60" mass="6679">MKMAHAQSRKEPQITADWVAWWLVVPMPRLELAGYESMAFQQLTTVIFCVTTIASAVAGP</sequence>
<dbReference type="AlphaFoldDB" id="W5JT71"/>
<dbReference type="HOGENOM" id="CLU_2943735_0_0_1"/>
<dbReference type="Proteomes" id="UP000000673">
    <property type="component" value="Unassembled WGS sequence"/>
</dbReference>
<evidence type="ECO:0000313" key="2">
    <source>
        <dbReference type="EnsemblMetazoa" id="ADAC000617-PA"/>
    </source>
</evidence>
<evidence type="ECO:0000313" key="3">
    <source>
        <dbReference type="Proteomes" id="UP000000673"/>
    </source>
</evidence>
<dbReference type="EMBL" id="ADMH02000153">
    <property type="protein sequence ID" value="ETN67577.1"/>
    <property type="molecule type" value="Genomic_DNA"/>
</dbReference>
<dbReference type="EnsemblMetazoa" id="ADAC000617-RA">
    <property type="protein sequence ID" value="ADAC000617-PA"/>
    <property type="gene ID" value="ADAC000617"/>
</dbReference>
<name>W5JT71_ANODA</name>
<reference evidence="2" key="4">
    <citation type="submission" date="2015-06" db="UniProtKB">
        <authorList>
            <consortium name="EnsemblMetazoa"/>
        </authorList>
    </citation>
    <scope>IDENTIFICATION</scope>
</reference>
<keyword evidence="3" id="KW-1185">Reference proteome</keyword>
<evidence type="ECO:0000313" key="1">
    <source>
        <dbReference type="EMBL" id="ETN67577.1"/>
    </source>
</evidence>
<dbReference type="VEuPathDB" id="VectorBase:ADAC000617"/>
<gene>
    <name evidence="1" type="ORF">AND_000617</name>
</gene>
<organism evidence="1">
    <name type="scientific">Anopheles darlingi</name>
    <name type="common">Mosquito</name>
    <dbReference type="NCBI Taxonomy" id="43151"/>
    <lineage>
        <taxon>Eukaryota</taxon>
        <taxon>Metazoa</taxon>
        <taxon>Ecdysozoa</taxon>
        <taxon>Arthropoda</taxon>
        <taxon>Hexapoda</taxon>
        <taxon>Insecta</taxon>
        <taxon>Pterygota</taxon>
        <taxon>Neoptera</taxon>
        <taxon>Endopterygota</taxon>
        <taxon>Diptera</taxon>
        <taxon>Nematocera</taxon>
        <taxon>Culicoidea</taxon>
        <taxon>Culicidae</taxon>
        <taxon>Anophelinae</taxon>
        <taxon>Anopheles</taxon>
    </lineage>
</organism>
<reference evidence="1" key="2">
    <citation type="submission" date="2010-05" db="EMBL/GenBank/DDBJ databases">
        <authorList>
            <person name="Almeida L.G."/>
            <person name="Nicolas M.F."/>
            <person name="Souza R.C."/>
            <person name="Vasconcelos A.T.R."/>
        </authorList>
    </citation>
    <scope>NUCLEOTIDE SEQUENCE</scope>
</reference>
<reference evidence="1" key="3">
    <citation type="journal article" date="2013" name="Nucleic Acids Res.">
        <title>The genome of Anopheles darlingi, the main neotropical malaria vector.</title>
        <authorList>
            <person name="Marinotti O."/>
            <person name="Cerqueira G.C."/>
            <person name="de Almeida L.G."/>
            <person name="Ferro M.I."/>
            <person name="Loreto E.L."/>
            <person name="Zaha A."/>
            <person name="Teixeira S.M."/>
            <person name="Wespiser A.R."/>
            <person name="Almeida E Silva A."/>
            <person name="Schlindwein A.D."/>
            <person name="Pacheco A.C."/>
            <person name="Silva A.L."/>
            <person name="Graveley B.R."/>
            <person name="Walenz B.P."/>
            <person name="Lima Bde A."/>
            <person name="Ribeiro C.A."/>
            <person name="Nunes-Silva C.G."/>
            <person name="de Carvalho C.R."/>
            <person name="Soares C.M."/>
            <person name="de Menezes C.B."/>
            <person name="Matiolli C."/>
            <person name="Caffrey D."/>
            <person name="Araujo D.A."/>
            <person name="de Oliveira D.M."/>
            <person name="Golenbock D."/>
            <person name="Grisard E.C."/>
            <person name="Fantinatti-Garboggini F."/>
            <person name="de Carvalho F.M."/>
            <person name="Barcellos F.G."/>
            <person name="Prosdocimi F."/>
            <person name="May G."/>
            <person name="Azevedo Junior G.M."/>
            <person name="Guimaraes G.M."/>
            <person name="Goldman G.H."/>
            <person name="Padilha I.Q."/>
            <person name="Batista Jda S."/>
            <person name="Ferro J.A."/>
            <person name="Ribeiro J.M."/>
            <person name="Fietto J.L."/>
            <person name="Dabbas K.M."/>
            <person name="Cerdeira L."/>
            <person name="Agnez-Lima L.F."/>
            <person name="Brocchi M."/>
            <person name="de Carvalho M.O."/>
            <person name="Teixeira Mde M."/>
            <person name="Diniz Maia Mde M."/>
            <person name="Goldman M.H."/>
            <person name="Cruz Schneider M.P."/>
            <person name="Felipe M.S."/>
            <person name="Hungria M."/>
            <person name="Nicolas M.F."/>
            <person name="Pereira M."/>
            <person name="Montes M.A."/>
            <person name="Cantao M.E."/>
            <person name="Vincentz M."/>
            <person name="Rafael M.S."/>
            <person name="Silverman N."/>
            <person name="Stoco P.H."/>
            <person name="Souza R.C."/>
            <person name="Vicentini R."/>
            <person name="Gazzinelli R.T."/>
            <person name="Neves Rde O."/>
            <person name="Silva R."/>
            <person name="Astolfi-Filho S."/>
            <person name="Maciel T.E."/>
            <person name="Urmenyi T.P."/>
            <person name="Tadei W.P."/>
            <person name="Camargo E.P."/>
            <person name="de Vasconcelos A.T."/>
        </authorList>
    </citation>
    <scope>NUCLEOTIDE SEQUENCE</scope>
</reference>